<feature type="transmembrane region" description="Helical" evidence="1">
    <location>
        <begin position="90"/>
        <end position="107"/>
    </location>
</feature>
<protein>
    <submittedName>
        <fullName evidence="2">Uncharacterized protein</fullName>
    </submittedName>
</protein>
<accession>A0ABS0F5W1</accession>
<keyword evidence="1" id="KW-0812">Transmembrane</keyword>
<dbReference type="Proteomes" id="UP000642910">
    <property type="component" value="Unassembled WGS sequence"/>
</dbReference>
<evidence type="ECO:0000256" key="1">
    <source>
        <dbReference type="SAM" id="Phobius"/>
    </source>
</evidence>
<evidence type="ECO:0000313" key="2">
    <source>
        <dbReference type="EMBL" id="MBF8378694.1"/>
    </source>
</evidence>
<evidence type="ECO:0000313" key="3">
    <source>
        <dbReference type="Proteomes" id="UP000642910"/>
    </source>
</evidence>
<dbReference type="EMBL" id="JADPKZ010000047">
    <property type="protein sequence ID" value="MBF8378694.1"/>
    <property type="molecule type" value="Genomic_DNA"/>
</dbReference>
<feature type="transmembrane region" description="Helical" evidence="1">
    <location>
        <begin position="41"/>
        <end position="61"/>
    </location>
</feature>
<organism evidence="2 3">
    <name type="scientific">Alicyclobacillus mali</name>
    <name type="common">ex Roth et al. 2021</name>
    <dbReference type="NCBI Taxonomy" id="1123961"/>
    <lineage>
        <taxon>Bacteria</taxon>
        <taxon>Bacillati</taxon>
        <taxon>Bacillota</taxon>
        <taxon>Bacilli</taxon>
        <taxon>Bacillales</taxon>
        <taxon>Alicyclobacillaceae</taxon>
        <taxon>Alicyclobacillus</taxon>
    </lineage>
</organism>
<comment type="caution">
    <text evidence="2">The sequence shown here is derived from an EMBL/GenBank/DDBJ whole genome shotgun (WGS) entry which is preliminary data.</text>
</comment>
<keyword evidence="1" id="KW-1133">Transmembrane helix</keyword>
<keyword evidence="3" id="KW-1185">Reference proteome</keyword>
<feature type="transmembrane region" description="Helical" evidence="1">
    <location>
        <begin position="68"/>
        <end position="84"/>
    </location>
</feature>
<keyword evidence="1" id="KW-0472">Membrane</keyword>
<name>A0ABS0F5W1_9BACL</name>
<dbReference type="RefSeq" id="WP_067848120.1">
    <property type="nucleotide sequence ID" value="NZ_JADPKZ010000047.1"/>
</dbReference>
<reference evidence="2 3" key="1">
    <citation type="submission" date="2020-11" db="EMBL/GenBank/DDBJ databases">
        <title>Genomic insight of Alicyclobacillus mali FL 18 reveals a new arsenic-resistant strain, with potential in environmental biotechnology.</title>
        <authorList>
            <person name="Fiorentino G."/>
            <person name="Gallo G."/>
            <person name="Aulitto M."/>
        </authorList>
    </citation>
    <scope>NUCLEOTIDE SEQUENCE [LARGE SCALE GENOMIC DNA]</scope>
    <source>
        <strain evidence="2 3">FL 18</strain>
    </source>
</reference>
<sequence length="120" mass="12866">MRAWKWGLAVVSWIFGSYAVWSCLVIARAGAAADIPQLEAAGAAELTAAIGWLAAGCLSIWRLSVSAVLYFANALWAASLAFYYQDEMVWLWSGACALLGALAVTATKRSNGRPLRVNAR</sequence>
<proteinExistence type="predicted"/>
<gene>
    <name evidence="2" type="ORF">IW967_12595</name>
</gene>